<dbReference type="RefSeq" id="WP_347704795.1">
    <property type="nucleotide sequence ID" value="NZ_JBDPZD010000002.1"/>
</dbReference>
<organism evidence="1 2">
    <name type="scientific">Roseateles paludis</name>
    <dbReference type="NCBI Taxonomy" id="3145238"/>
    <lineage>
        <taxon>Bacteria</taxon>
        <taxon>Pseudomonadati</taxon>
        <taxon>Pseudomonadota</taxon>
        <taxon>Betaproteobacteria</taxon>
        <taxon>Burkholderiales</taxon>
        <taxon>Sphaerotilaceae</taxon>
        <taxon>Roseateles</taxon>
    </lineage>
</organism>
<evidence type="ECO:0000313" key="2">
    <source>
        <dbReference type="Proteomes" id="UP001495147"/>
    </source>
</evidence>
<evidence type="ECO:0008006" key="3">
    <source>
        <dbReference type="Google" id="ProtNLM"/>
    </source>
</evidence>
<sequence length="254" mass="28671">MPDEALARKIYSLQNRIVRDLNDAHIFLEQIGPLLTDARATFERSDSKSDRRYYVPSVDRKKFAKRTDHELKEIYAHFSSGGLYEAFLITAVSQFESFLADVLVTFLNHYPLRITEVVQGVPACPSVSPRELVSAPDKDQLVQRVLSDHVASVFRQRPSAYMAYAVKLLSIKSDQSFIDYFEVAATRDLVVHNNRVINALYLEKAAKKARGKVGDKVEVDKHYYNAALATLKKVSGAIKRDIEKKYGAGGENEV</sequence>
<comment type="caution">
    <text evidence="1">The sequence shown here is derived from an EMBL/GenBank/DDBJ whole genome shotgun (WGS) entry which is preliminary data.</text>
</comment>
<dbReference type="Proteomes" id="UP001495147">
    <property type="component" value="Unassembled WGS sequence"/>
</dbReference>
<name>A0ABV0G2M7_9BURK</name>
<dbReference type="EMBL" id="JBDPZD010000002">
    <property type="protein sequence ID" value="MEO3691988.1"/>
    <property type="molecule type" value="Genomic_DNA"/>
</dbReference>
<protein>
    <recommendedName>
        <fullName evidence="3">RiboL-PSP-HEPN domain-containing protein</fullName>
    </recommendedName>
</protein>
<evidence type="ECO:0000313" key="1">
    <source>
        <dbReference type="EMBL" id="MEO3691988.1"/>
    </source>
</evidence>
<keyword evidence="2" id="KW-1185">Reference proteome</keyword>
<reference evidence="1 2" key="1">
    <citation type="submission" date="2024-05" db="EMBL/GenBank/DDBJ databases">
        <title>Roseateles sp. DJS-2-20 16S ribosomal RNA gene Genome sequencing and assembly.</title>
        <authorList>
            <person name="Woo H."/>
        </authorList>
    </citation>
    <scope>NUCLEOTIDE SEQUENCE [LARGE SCALE GENOMIC DNA]</scope>
    <source>
        <strain evidence="1 2">DJS-2-20</strain>
    </source>
</reference>
<accession>A0ABV0G2M7</accession>
<gene>
    <name evidence="1" type="ORF">ABDJ85_10945</name>
</gene>
<proteinExistence type="predicted"/>